<proteinExistence type="predicted"/>
<evidence type="ECO:0000256" key="1">
    <source>
        <dbReference type="SAM" id="Coils"/>
    </source>
</evidence>
<reference evidence="2 3" key="1">
    <citation type="journal article" date="2013" name="Curr. Biol.">
        <title>Shared signatures of parasitism and phylogenomics unite Cryptomycota and microsporidia.</title>
        <authorList>
            <person name="James T.Y."/>
            <person name="Pelin A."/>
            <person name="Bonen L."/>
            <person name="Ahrendt S."/>
            <person name="Sain D."/>
            <person name="Corradi N."/>
            <person name="Stajich J.E."/>
        </authorList>
    </citation>
    <scope>NUCLEOTIDE SEQUENCE [LARGE SCALE GENOMIC DNA]</scope>
    <source>
        <strain evidence="2 3">CSF55</strain>
    </source>
</reference>
<evidence type="ECO:0000313" key="2">
    <source>
        <dbReference type="EMBL" id="EPZ36122.1"/>
    </source>
</evidence>
<gene>
    <name evidence="2" type="ORF">O9G_005023</name>
</gene>
<organism evidence="2 3">
    <name type="scientific">Rozella allomycis (strain CSF55)</name>
    <dbReference type="NCBI Taxonomy" id="988480"/>
    <lineage>
        <taxon>Eukaryota</taxon>
        <taxon>Fungi</taxon>
        <taxon>Fungi incertae sedis</taxon>
        <taxon>Cryptomycota</taxon>
        <taxon>Cryptomycota incertae sedis</taxon>
        <taxon>Rozella</taxon>
    </lineage>
</organism>
<evidence type="ECO:0000313" key="3">
    <source>
        <dbReference type="Proteomes" id="UP000030755"/>
    </source>
</evidence>
<accession>A0A075B4G2</accession>
<sequence length="180" mass="20321">MARMRMQVEEMREEMRKQREEIGQTLDGLRELVGEGGEGEDLDGLKVQVEELKGMIPQVVEQAKRTSRELVSEMMQEIGSLKLLMSGGREQKSGDVEEYHDVDNEVGNGDVGKIPQWQLDLMNQSIHGEFNEEVNPEAVGLHKGSNLNSSLIEKDISFNEIEVEKTANENEGTIYEEINT</sequence>
<dbReference type="AlphaFoldDB" id="A0A075B4G2"/>
<keyword evidence="3" id="KW-1185">Reference proteome</keyword>
<name>A0A075B4G2_ROZAC</name>
<dbReference type="Proteomes" id="UP000030755">
    <property type="component" value="Unassembled WGS sequence"/>
</dbReference>
<dbReference type="HOGENOM" id="CLU_1497045_0_0_1"/>
<keyword evidence="1" id="KW-0175">Coiled coil</keyword>
<protein>
    <submittedName>
        <fullName evidence="2">Uncharacterized protein</fullName>
    </submittedName>
</protein>
<dbReference type="EMBL" id="KE560656">
    <property type="protein sequence ID" value="EPZ36122.1"/>
    <property type="molecule type" value="Genomic_DNA"/>
</dbReference>
<feature type="coiled-coil region" evidence="1">
    <location>
        <begin position="1"/>
        <end position="32"/>
    </location>
</feature>